<keyword evidence="2" id="KW-1185">Reference proteome</keyword>
<reference evidence="1" key="1">
    <citation type="submission" date="2022-03" db="EMBL/GenBank/DDBJ databases">
        <authorList>
            <person name="Sayadi A."/>
        </authorList>
    </citation>
    <scope>NUCLEOTIDE SEQUENCE</scope>
</reference>
<organism evidence="1 2">
    <name type="scientific">Acanthoscelides obtectus</name>
    <name type="common">Bean weevil</name>
    <name type="synonym">Bruchus obtectus</name>
    <dbReference type="NCBI Taxonomy" id="200917"/>
    <lineage>
        <taxon>Eukaryota</taxon>
        <taxon>Metazoa</taxon>
        <taxon>Ecdysozoa</taxon>
        <taxon>Arthropoda</taxon>
        <taxon>Hexapoda</taxon>
        <taxon>Insecta</taxon>
        <taxon>Pterygota</taxon>
        <taxon>Neoptera</taxon>
        <taxon>Endopterygota</taxon>
        <taxon>Coleoptera</taxon>
        <taxon>Polyphaga</taxon>
        <taxon>Cucujiformia</taxon>
        <taxon>Chrysomeloidea</taxon>
        <taxon>Chrysomelidae</taxon>
        <taxon>Bruchinae</taxon>
        <taxon>Bruchini</taxon>
        <taxon>Acanthoscelides</taxon>
    </lineage>
</organism>
<evidence type="ECO:0000313" key="1">
    <source>
        <dbReference type="EMBL" id="CAH1975284.1"/>
    </source>
</evidence>
<comment type="caution">
    <text evidence="1">The sequence shown here is derived from an EMBL/GenBank/DDBJ whole genome shotgun (WGS) entry which is preliminary data.</text>
</comment>
<proteinExistence type="predicted"/>
<protein>
    <submittedName>
        <fullName evidence="1">Uncharacterized protein</fullName>
    </submittedName>
</protein>
<gene>
    <name evidence="1" type="ORF">ACAOBT_LOCUS11546</name>
</gene>
<accession>A0A9P0KI96</accession>
<sequence length="65" mass="7631">MYKPFFDDPVKTYEYYNFLPDARDELKDNDDVVLHPDARYLTDGEELDEKQLMANGMPQDVSGRV</sequence>
<evidence type="ECO:0000313" key="2">
    <source>
        <dbReference type="Proteomes" id="UP001152888"/>
    </source>
</evidence>
<dbReference type="Proteomes" id="UP001152888">
    <property type="component" value="Unassembled WGS sequence"/>
</dbReference>
<dbReference type="AlphaFoldDB" id="A0A9P0KI96"/>
<dbReference type="EMBL" id="CAKOFQ010006834">
    <property type="protein sequence ID" value="CAH1975284.1"/>
    <property type="molecule type" value="Genomic_DNA"/>
</dbReference>
<name>A0A9P0KI96_ACAOB</name>